<feature type="domain" description="Fatty acid hydroxylase" evidence="6">
    <location>
        <begin position="194"/>
        <end position="317"/>
    </location>
</feature>
<evidence type="ECO:0000313" key="7">
    <source>
        <dbReference type="EMBL" id="BES99448.1"/>
    </source>
</evidence>
<dbReference type="Proteomes" id="UP001307889">
    <property type="component" value="Chromosome 10"/>
</dbReference>
<organism evidence="7 8">
    <name type="scientific">Nesidiocoris tenuis</name>
    <dbReference type="NCBI Taxonomy" id="355587"/>
    <lineage>
        <taxon>Eukaryota</taxon>
        <taxon>Metazoa</taxon>
        <taxon>Ecdysozoa</taxon>
        <taxon>Arthropoda</taxon>
        <taxon>Hexapoda</taxon>
        <taxon>Insecta</taxon>
        <taxon>Pterygota</taxon>
        <taxon>Neoptera</taxon>
        <taxon>Paraneoptera</taxon>
        <taxon>Hemiptera</taxon>
        <taxon>Heteroptera</taxon>
        <taxon>Panheteroptera</taxon>
        <taxon>Cimicomorpha</taxon>
        <taxon>Miridae</taxon>
        <taxon>Dicyphina</taxon>
        <taxon>Nesidiocoris</taxon>
    </lineage>
</organism>
<comment type="subcellular location">
    <subcellularLocation>
        <location evidence="1">Membrane</location>
    </subcellularLocation>
</comment>
<keyword evidence="8" id="KW-1185">Reference proteome</keyword>
<name>A0ABN7B4X0_9HEMI</name>
<evidence type="ECO:0000256" key="3">
    <source>
        <dbReference type="ARBA" id="ARBA00022989"/>
    </source>
</evidence>
<keyword evidence="3 5" id="KW-1133">Transmembrane helix</keyword>
<evidence type="ECO:0000256" key="2">
    <source>
        <dbReference type="ARBA" id="ARBA00022692"/>
    </source>
</evidence>
<feature type="transmembrane region" description="Helical" evidence="5">
    <location>
        <begin position="252"/>
        <end position="274"/>
    </location>
</feature>
<proteinExistence type="predicted"/>
<dbReference type="InterPro" id="IPR006694">
    <property type="entry name" value="Fatty_acid_hydroxylase"/>
</dbReference>
<keyword evidence="2 5" id="KW-0812">Transmembrane</keyword>
<evidence type="ECO:0000256" key="5">
    <source>
        <dbReference type="SAM" id="Phobius"/>
    </source>
</evidence>
<evidence type="ECO:0000313" key="8">
    <source>
        <dbReference type="Proteomes" id="UP001307889"/>
    </source>
</evidence>
<evidence type="ECO:0000256" key="4">
    <source>
        <dbReference type="ARBA" id="ARBA00023136"/>
    </source>
</evidence>
<dbReference type="EMBL" id="AP028918">
    <property type="protein sequence ID" value="BES99448.1"/>
    <property type="molecule type" value="Genomic_DNA"/>
</dbReference>
<feature type="transmembrane region" description="Helical" evidence="5">
    <location>
        <begin position="96"/>
        <end position="122"/>
    </location>
</feature>
<keyword evidence="4 5" id="KW-0472">Membrane</keyword>
<dbReference type="PANTHER" id="PTHR11863">
    <property type="entry name" value="STEROL DESATURASE"/>
    <property type="match status" value="1"/>
</dbReference>
<protein>
    <submittedName>
        <fullName evidence="7">Fatty acid hydroxylase superfamily</fullName>
    </submittedName>
</protein>
<reference evidence="7 8" key="1">
    <citation type="submission" date="2023-09" db="EMBL/GenBank/DDBJ databases">
        <title>Nesidiocoris tenuis whole genome shotgun sequence.</title>
        <authorList>
            <person name="Shibata T."/>
            <person name="Shimoda M."/>
            <person name="Kobayashi T."/>
            <person name="Uehara T."/>
        </authorList>
    </citation>
    <scope>NUCLEOTIDE SEQUENCE [LARGE SCALE GENOMIC DNA]</scope>
    <source>
        <strain evidence="7 8">Japan</strain>
    </source>
</reference>
<dbReference type="InterPro" id="IPR050307">
    <property type="entry name" value="Sterol_Desaturase_Related"/>
</dbReference>
<gene>
    <name evidence="7" type="ORF">NTJ_12263</name>
</gene>
<evidence type="ECO:0000256" key="1">
    <source>
        <dbReference type="ARBA" id="ARBA00004370"/>
    </source>
</evidence>
<dbReference type="Pfam" id="PF04116">
    <property type="entry name" value="FA_hydroxylase"/>
    <property type="match status" value="1"/>
</dbReference>
<sequence>MLTNRIDYLFGGRKKPCKHGDKCEECKPDEDTDIPVILVSFISTCLFTITPGLIVFTIFRVPITRNVKEFWRDSGVFWQAGWEKILNTFGDNPHTYWVYGTVLLIIVVYWAVGGLYTILDLIDKPGMIKRYKIQPGTNEPVDHDKLKKVIKQVLINQTIVGYVTCEISYNLVLLRGHQPLDQLPTFHKFLFDLFVCVLVEEVAFYYSHRLLHWKYLYKFIHKRHHEWTAPVAVTAIYAHPVEHVLSNLMPPFLGILLLGSHVITAYVWFTLAIVNTLNSHCGYHFPFFLSPESHDFHHLKFNQCYGVLGILDWLHGTDLLFRASKAYDRNQTFFTLKPPREIYPDELTDKDK</sequence>
<feature type="transmembrane region" description="Helical" evidence="5">
    <location>
        <begin position="36"/>
        <end position="59"/>
    </location>
</feature>
<evidence type="ECO:0000259" key="6">
    <source>
        <dbReference type="Pfam" id="PF04116"/>
    </source>
</evidence>
<accession>A0ABN7B4X0</accession>